<evidence type="ECO:0000256" key="5">
    <source>
        <dbReference type="SAM" id="MobiDB-lite"/>
    </source>
</evidence>
<evidence type="ECO:0000256" key="2">
    <source>
        <dbReference type="ARBA" id="ARBA00023158"/>
    </source>
</evidence>
<dbReference type="Gene3D" id="3.30.70.2890">
    <property type="entry name" value="XS domain"/>
    <property type="match status" value="1"/>
</dbReference>
<accession>A0AAN9PLC4</accession>
<evidence type="ECO:0000313" key="8">
    <source>
        <dbReference type="EMBL" id="KAK7302451.1"/>
    </source>
</evidence>
<reference evidence="8 9" key="1">
    <citation type="submission" date="2024-01" db="EMBL/GenBank/DDBJ databases">
        <title>The genomes of 5 underutilized Papilionoideae crops provide insights into root nodulation and disease resistance.</title>
        <authorList>
            <person name="Yuan L."/>
        </authorList>
    </citation>
    <scope>NUCLEOTIDE SEQUENCE [LARGE SCALE GENOMIC DNA]</scope>
    <source>
        <strain evidence="8">LY-2023</strain>
        <tissue evidence="8">Leaf</tissue>
    </source>
</reference>
<feature type="domain" description="XS" evidence="6">
    <location>
        <begin position="295"/>
        <end position="408"/>
    </location>
</feature>
<comment type="caution">
    <text evidence="8">The sequence shown here is derived from an EMBL/GenBank/DDBJ whole genome shotgun (WGS) entry which is preliminary data.</text>
</comment>
<dbReference type="GO" id="GO:0051607">
    <property type="term" value="P:defense response to virus"/>
    <property type="evidence" value="ECO:0007669"/>
    <property type="project" value="InterPro"/>
</dbReference>
<dbReference type="GO" id="GO:0031047">
    <property type="term" value="P:regulatory ncRNA-mediated gene silencing"/>
    <property type="evidence" value="ECO:0007669"/>
    <property type="project" value="UniProtKB-KW"/>
</dbReference>
<evidence type="ECO:0000256" key="4">
    <source>
        <dbReference type="SAM" id="Coils"/>
    </source>
</evidence>
<dbReference type="InterPro" id="IPR005380">
    <property type="entry name" value="XS_domain"/>
</dbReference>
<evidence type="ECO:0000259" key="7">
    <source>
        <dbReference type="Pfam" id="PF03470"/>
    </source>
</evidence>
<feature type="region of interest" description="Disordered" evidence="5">
    <location>
        <begin position="530"/>
        <end position="550"/>
    </location>
</feature>
<proteinExistence type="inferred from homology"/>
<evidence type="ECO:0000259" key="6">
    <source>
        <dbReference type="Pfam" id="PF03468"/>
    </source>
</evidence>
<keyword evidence="2" id="KW-0943">RNA-mediated gene silencing</keyword>
<feature type="coiled-coil region" evidence="4">
    <location>
        <begin position="582"/>
        <end position="612"/>
    </location>
</feature>
<protein>
    <submittedName>
        <fullName evidence="8">Uncharacterized protein</fullName>
    </submittedName>
</protein>
<gene>
    <name evidence="8" type="ORF">RJT34_13341</name>
</gene>
<comment type="similarity">
    <text evidence="3">Belongs to the SGS3 family.</text>
</comment>
<feature type="compositionally biased region" description="Polar residues" evidence="5">
    <location>
        <begin position="34"/>
        <end position="55"/>
    </location>
</feature>
<dbReference type="AlphaFoldDB" id="A0AAN9PLC4"/>
<dbReference type="EMBL" id="JAYKXN010000003">
    <property type="protein sequence ID" value="KAK7302451.1"/>
    <property type="molecule type" value="Genomic_DNA"/>
</dbReference>
<dbReference type="Pfam" id="PF03470">
    <property type="entry name" value="zf-XS"/>
    <property type="match status" value="1"/>
</dbReference>
<dbReference type="InterPro" id="IPR038588">
    <property type="entry name" value="XS_domain_sf"/>
</dbReference>
<dbReference type="PANTHER" id="PTHR46602">
    <property type="entry name" value="PROTEIN SUPPRESSOR OF GENE SILENCING 3"/>
    <property type="match status" value="1"/>
</dbReference>
<name>A0AAN9PLC4_CLITE</name>
<sequence length="625" mass="71769">MADANSDPFPVLGSVYRVSGSKINQLIQNVANTNLNSKQTGDSRVDSWQSQNMSGGSAPRPWCSQNAWRDPNVIGKLAKCGNGGSGVANSNNPQGKSNSLKPLAWRGNKILDDSKLPPQPIISISLEHELYSSDGVNKDCKSGQCKEEIIPEPHCEDNDNEMVDRESDIVFDSDDDVSFDDFESDTEEEFHEQCKKSKWLRNFFDKLNSLSNEEISSQERQWHCPACKGGPGAIDWYNGLQPLLTHSRTIQARKAKLHRMFAETLEEECFRRRVPLTMVGEAHGVWEGLDKKVKDHEIVWPPMVVIMNTRYERDENNKWNGMGNQELLDCFCDYAALKARHSYGPHGHRGMSVLIFEPSTAGYLESVRLHKHFKGQERDREAWDRCQNPFVPGGRRQLYGYLASKEDLDIFNRHSRGKSKLKFEMKSYQEMVESKIKHINDDSQRVNYLKSMIAKEQIKSRVYADSLYRISEKLRLATEENRAVQEHAKEHHQQNKEEMDAQEAFSQDQIQVVRQAIAAKEDELVRLQQAKQEKEKRSCGEPSEKVDNNDKVDNISSVLCPQDKEVKQFDAEIAKIVKIQEEKRLALKKKQLQEQVDLEKELDNELTQLMDKYTSRQSQGENYQK</sequence>
<keyword evidence="9" id="KW-1185">Reference proteome</keyword>
<feature type="domain" description="Zinc finger-XS" evidence="7">
    <location>
        <begin position="224"/>
        <end position="261"/>
    </location>
</feature>
<dbReference type="Pfam" id="PF03468">
    <property type="entry name" value="XS"/>
    <property type="match status" value="1"/>
</dbReference>
<feature type="region of interest" description="Disordered" evidence="5">
    <location>
        <begin position="34"/>
        <end position="65"/>
    </location>
</feature>
<dbReference type="Proteomes" id="UP001359559">
    <property type="component" value="Unassembled WGS sequence"/>
</dbReference>
<organism evidence="8 9">
    <name type="scientific">Clitoria ternatea</name>
    <name type="common">Butterfly pea</name>
    <dbReference type="NCBI Taxonomy" id="43366"/>
    <lineage>
        <taxon>Eukaryota</taxon>
        <taxon>Viridiplantae</taxon>
        <taxon>Streptophyta</taxon>
        <taxon>Embryophyta</taxon>
        <taxon>Tracheophyta</taxon>
        <taxon>Spermatophyta</taxon>
        <taxon>Magnoliopsida</taxon>
        <taxon>eudicotyledons</taxon>
        <taxon>Gunneridae</taxon>
        <taxon>Pentapetalae</taxon>
        <taxon>rosids</taxon>
        <taxon>fabids</taxon>
        <taxon>Fabales</taxon>
        <taxon>Fabaceae</taxon>
        <taxon>Papilionoideae</taxon>
        <taxon>50 kb inversion clade</taxon>
        <taxon>NPAAA clade</taxon>
        <taxon>indigoferoid/millettioid clade</taxon>
        <taxon>Phaseoleae</taxon>
        <taxon>Clitoria</taxon>
    </lineage>
</organism>
<keyword evidence="1 4" id="KW-0175">Coiled coil</keyword>
<dbReference type="InterPro" id="IPR005381">
    <property type="entry name" value="Znf-XS_domain"/>
</dbReference>
<evidence type="ECO:0000256" key="1">
    <source>
        <dbReference type="ARBA" id="ARBA00023054"/>
    </source>
</evidence>
<evidence type="ECO:0000256" key="3">
    <source>
        <dbReference type="ARBA" id="ARBA00024022"/>
    </source>
</evidence>
<evidence type="ECO:0000313" key="9">
    <source>
        <dbReference type="Proteomes" id="UP001359559"/>
    </source>
</evidence>
<dbReference type="PANTHER" id="PTHR46602:SF6">
    <property type="entry name" value="XS DOMAIN-CONTAINING PROTEIN-RELATED"/>
    <property type="match status" value="1"/>
</dbReference>
<dbReference type="InterPro" id="IPR044287">
    <property type="entry name" value="SGS3"/>
</dbReference>